<keyword evidence="3" id="KW-0408">Iron</keyword>
<dbReference type="EMBL" id="JBDODL010000476">
    <property type="protein sequence ID" value="MES1920006.1"/>
    <property type="molecule type" value="Genomic_DNA"/>
</dbReference>
<protein>
    <recommendedName>
        <fullName evidence="6">FeS cluster biogenesis domain-containing protein</fullName>
    </recommendedName>
</protein>
<accession>A0ABV2AK11</accession>
<evidence type="ECO:0000256" key="2">
    <source>
        <dbReference type="ARBA" id="ARBA00006718"/>
    </source>
</evidence>
<dbReference type="NCBIfam" id="TIGR00049">
    <property type="entry name" value="iron-sulfur cluster assembly accessory protein"/>
    <property type="match status" value="1"/>
</dbReference>
<evidence type="ECO:0000313" key="5">
    <source>
        <dbReference type="Proteomes" id="UP001439008"/>
    </source>
</evidence>
<dbReference type="SUPFAM" id="SSF89360">
    <property type="entry name" value="HesB-like domain"/>
    <property type="match status" value="1"/>
</dbReference>
<name>A0ABV2AK11_9EUKA</name>
<reference evidence="4 5" key="1">
    <citation type="journal article" date="2024" name="BMC Biol.">
        <title>Comparative genomics of Ascetosporea gives new insight into the evolutionary basis for animal parasitism in Rhizaria.</title>
        <authorList>
            <person name="Hiltunen Thoren M."/>
            <person name="Onut-Brannstrom I."/>
            <person name="Alfjorden A."/>
            <person name="Peckova H."/>
            <person name="Swords F."/>
            <person name="Hooper C."/>
            <person name="Holzer A.S."/>
            <person name="Bass D."/>
            <person name="Burki F."/>
        </authorList>
    </citation>
    <scope>NUCLEOTIDE SEQUENCE [LARGE SCALE GENOMIC DNA]</scope>
    <source>
        <strain evidence="4">20-A016</strain>
    </source>
</reference>
<organism evidence="4 5">
    <name type="scientific">Bonamia ostreae</name>
    <dbReference type="NCBI Taxonomy" id="126728"/>
    <lineage>
        <taxon>Eukaryota</taxon>
        <taxon>Sar</taxon>
        <taxon>Rhizaria</taxon>
        <taxon>Endomyxa</taxon>
        <taxon>Ascetosporea</taxon>
        <taxon>Haplosporida</taxon>
        <taxon>Bonamia</taxon>
    </lineage>
</organism>
<proteinExistence type="inferred from homology"/>
<dbReference type="Proteomes" id="UP001439008">
    <property type="component" value="Unassembled WGS sequence"/>
</dbReference>
<dbReference type="InterPro" id="IPR016092">
    <property type="entry name" value="ATAP"/>
</dbReference>
<keyword evidence="3" id="KW-0479">Metal-binding</keyword>
<dbReference type="Gene3D" id="2.60.300.12">
    <property type="entry name" value="HesB-like domain"/>
    <property type="match status" value="1"/>
</dbReference>
<keyword evidence="3" id="KW-0411">Iron-sulfur</keyword>
<dbReference type="PANTHER" id="PTHR43011">
    <property type="entry name" value="IRON-SULFUR CLUSTER ASSEMBLY 2 HOMOLOG, MITOCHONDRIAL"/>
    <property type="match status" value="1"/>
</dbReference>
<keyword evidence="5" id="KW-1185">Reference proteome</keyword>
<evidence type="ECO:0000313" key="4">
    <source>
        <dbReference type="EMBL" id="MES1920006.1"/>
    </source>
</evidence>
<evidence type="ECO:0000256" key="1">
    <source>
        <dbReference type="ARBA" id="ARBA00005151"/>
    </source>
</evidence>
<comment type="pathway">
    <text evidence="1">Cofactor biosynthesis; iron-sulfur cluster biosynthesis.</text>
</comment>
<evidence type="ECO:0000256" key="3">
    <source>
        <dbReference type="ARBA" id="ARBA00022485"/>
    </source>
</evidence>
<comment type="caution">
    <text evidence="4">The sequence shown here is derived from an EMBL/GenBank/DDBJ whole genome shotgun (WGS) entry which is preliminary data.</text>
</comment>
<sequence>MNILSKSTRKAFKNKITINNFVTKKTKILKITQNCAEQLRKINEKYKNGHKRMLRVSVEPGGCSDLKYDFQIVTKTAKNDFVFVLNDQKVIADSISLDFLDEATVDFKEEMVGSTFEISQNPNSSGSCGCNSSFSPKNF</sequence>
<gene>
    <name evidence="4" type="ORF">MHBO_001736</name>
</gene>
<evidence type="ECO:0008006" key="6">
    <source>
        <dbReference type="Google" id="ProtNLM"/>
    </source>
</evidence>
<comment type="similarity">
    <text evidence="2">Belongs to the HesB/IscA family.</text>
</comment>
<dbReference type="PANTHER" id="PTHR43011:SF1">
    <property type="entry name" value="IRON-SULFUR CLUSTER ASSEMBLY 2 HOMOLOG, MITOCHONDRIAL"/>
    <property type="match status" value="1"/>
</dbReference>
<dbReference type="InterPro" id="IPR035903">
    <property type="entry name" value="HesB-like_dom_sf"/>
</dbReference>
<keyword evidence="3" id="KW-0004">4Fe-4S</keyword>